<dbReference type="EMBL" id="BQOL01000001">
    <property type="protein sequence ID" value="GKI19423.1"/>
    <property type="molecule type" value="Genomic_DNA"/>
</dbReference>
<dbReference type="Proteomes" id="UP001055105">
    <property type="component" value="Unassembled WGS sequence"/>
</dbReference>
<name>A0AA37KR95_9BACT</name>
<comment type="caution">
    <text evidence="1">The sequence shown here is derived from an EMBL/GenBank/DDBJ whole genome shotgun (WGS) entry which is preliminary data.</text>
</comment>
<evidence type="ECO:0000313" key="2">
    <source>
        <dbReference type="Proteomes" id="UP001055105"/>
    </source>
</evidence>
<reference evidence="1" key="1">
    <citation type="submission" date="2022-01" db="EMBL/GenBank/DDBJ databases">
        <title>Novel bile acid biosynthetic pathways are enriched in the microbiome of centenarians.</title>
        <authorList>
            <person name="Sato Y."/>
            <person name="Atarashi K."/>
            <person name="Plichta R.D."/>
            <person name="Arai Y."/>
            <person name="Sasajima S."/>
            <person name="Kearney M.S."/>
            <person name="Suda W."/>
            <person name="Takeshita K."/>
            <person name="Sasaki T."/>
            <person name="Okamoto S."/>
            <person name="Skelly N.A."/>
            <person name="Okamura Y."/>
            <person name="Vlamakis H."/>
            <person name="Li Y."/>
            <person name="Tanoue T."/>
            <person name="Takei H."/>
            <person name="Nittono H."/>
            <person name="Narushima S."/>
            <person name="Irie J."/>
            <person name="Itoh H."/>
            <person name="Moriya K."/>
            <person name="Sugiura Y."/>
            <person name="Suematsu M."/>
            <person name="Moritoki N."/>
            <person name="Shibata S."/>
            <person name="Littman R.D."/>
            <person name="Fischbach A.M."/>
            <person name="Uwamino Y."/>
            <person name="Inoue T."/>
            <person name="Honda A."/>
            <person name="Hattori M."/>
            <person name="Murai T."/>
            <person name="Xavier J.R."/>
            <person name="Hirose N."/>
            <person name="Honda K."/>
        </authorList>
    </citation>
    <scope>NUCLEOTIDE SEQUENCE</scope>
    <source>
        <strain evidence="1">CE91-St16</strain>
    </source>
</reference>
<organism evidence="1 2">
    <name type="scientific">Alistipes finegoldii</name>
    <dbReference type="NCBI Taxonomy" id="214856"/>
    <lineage>
        <taxon>Bacteria</taxon>
        <taxon>Pseudomonadati</taxon>
        <taxon>Bacteroidota</taxon>
        <taxon>Bacteroidia</taxon>
        <taxon>Bacteroidales</taxon>
        <taxon>Rikenellaceae</taxon>
        <taxon>Alistipes</taxon>
    </lineage>
</organism>
<protein>
    <submittedName>
        <fullName evidence="1">Uncharacterized protein</fullName>
    </submittedName>
</protein>
<sequence length="56" mass="6747">MRDEAKKDSIRFLPGKEICKFIPRFNPQQTLKSLVRKDFPEELVQYLQVVKDFFDN</sequence>
<evidence type="ECO:0000313" key="1">
    <source>
        <dbReference type="EMBL" id="GKI19423.1"/>
    </source>
</evidence>
<dbReference type="AlphaFoldDB" id="A0AA37KR95"/>
<dbReference type="RefSeq" id="WP_244076693.1">
    <property type="nucleotide sequence ID" value="NZ_AP025581.1"/>
</dbReference>
<proteinExistence type="predicted"/>
<accession>A0AA37KR95</accession>
<gene>
    <name evidence="1" type="ORF">CE91St16_23310</name>
</gene>